<evidence type="ECO:0008006" key="4">
    <source>
        <dbReference type="Google" id="ProtNLM"/>
    </source>
</evidence>
<evidence type="ECO:0000313" key="3">
    <source>
        <dbReference type="Proteomes" id="UP000661607"/>
    </source>
</evidence>
<protein>
    <recommendedName>
        <fullName evidence="4">DUF3040 domain-containing protein</fullName>
    </recommendedName>
</protein>
<dbReference type="RefSeq" id="WP_192780059.1">
    <property type="nucleotide sequence ID" value="NZ_BAAASY010000010.1"/>
</dbReference>
<dbReference type="Pfam" id="PF11239">
    <property type="entry name" value="DUF3040"/>
    <property type="match status" value="1"/>
</dbReference>
<proteinExistence type="predicted"/>
<name>A0ABR9KV79_9ACTN</name>
<dbReference type="InterPro" id="IPR021401">
    <property type="entry name" value="DUF3040"/>
</dbReference>
<evidence type="ECO:0000256" key="1">
    <source>
        <dbReference type="SAM" id="Phobius"/>
    </source>
</evidence>
<keyword evidence="1" id="KW-0812">Transmembrane</keyword>
<keyword evidence="1" id="KW-1133">Transmembrane helix</keyword>
<comment type="caution">
    <text evidence="2">The sequence shown here is derived from an EMBL/GenBank/DDBJ whole genome shotgun (WGS) entry which is preliminary data.</text>
</comment>
<feature type="transmembrane region" description="Helical" evidence="1">
    <location>
        <begin position="72"/>
        <end position="94"/>
    </location>
</feature>
<sequence>MKPDVGFQMCEVLLIRMSMTGNERRILEEIEQALMREDPAFAERIATIYRIECGEASPAPIQRRQPRIERRVWILLLGALTVIVILVSAVLMSYQGPASALLRG</sequence>
<organism evidence="2 3">
    <name type="scientific">Nonomuraea africana</name>
    <dbReference type="NCBI Taxonomy" id="46171"/>
    <lineage>
        <taxon>Bacteria</taxon>
        <taxon>Bacillati</taxon>
        <taxon>Actinomycetota</taxon>
        <taxon>Actinomycetes</taxon>
        <taxon>Streptosporangiales</taxon>
        <taxon>Streptosporangiaceae</taxon>
        <taxon>Nonomuraea</taxon>
    </lineage>
</organism>
<keyword evidence="3" id="KW-1185">Reference proteome</keyword>
<evidence type="ECO:0000313" key="2">
    <source>
        <dbReference type="EMBL" id="MBE1565938.1"/>
    </source>
</evidence>
<keyword evidence="1" id="KW-0472">Membrane</keyword>
<reference evidence="2 3" key="1">
    <citation type="submission" date="2020-10" db="EMBL/GenBank/DDBJ databases">
        <title>Sequencing the genomes of 1000 actinobacteria strains.</title>
        <authorList>
            <person name="Klenk H.-P."/>
        </authorList>
    </citation>
    <scope>NUCLEOTIDE SEQUENCE [LARGE SCALE GENOMIC DNA]</scope>
    <source>
        <strain evidence="2 3">DSM 43748</strain>
    </source>
</reference>
<gene>
    <name evidence="2" type="ORF">H4W81_008717</name>
</gene>
<dbReference type="EMBL" id="JADBEF010000001">
    <property type="protein sequence ID" value="MBE1565938.1"/>
    <property type="molecule type" value="Genomic_DNA"/>
</dbReference>
<dbReference type="Proteomes" id="UP000661607">
    <property type="component" value="Unassembled WGS sequence"/>
</dbReference>
<accession>A0ABR9KV79</accession>